<dbReference type="GO" id="GO:0005976">
    <property type="term" value="P:polysaccharide metabolic process"/>
    <property type="evidence" value="ECO:0007669"/>
    <property type="project" value="TreeGrafter"/>
</dbReference>
<feature type="binding site" evidence="2">
    <location>
        <position position="230"/>
    </location>
    <ligand>
        <name>substrate</name>
    </ligand>
</feature>
<accession>A0A917J6S5</accession>
<dbReference type="InterPro" id="IPR008391">
    <property type="entry name" value="AXE1_dom"/>
</dbReference>
<evidence type="ECO:0000313" key="4">
    <source>
        <dbReference type="EMBL" id="GGI50123.1"/>
    </source>
</evidence>
<evidence type="ECO:0000259" key="3">
    <source>
        <dbReference type="Pfam" id="PF05448"/>
    </source>
</evidence>
<comment type="caution">
    <text evidence="4">The sequence shown here is derived from an EMBL/GenBank/DDBJ whole genome shotgun (WGS) entry which is preliminary data.</text>
</comment>
<gene>
    <name evidence="4" type="ORF">GCM10011425_13350</name>
</gene>
<organism evidence="4 5">
    <name type="scientific">Mucilaginibacter galii</name>
    <dbReference type="NCBI Taxonomy" id="2005073"/>
    <lineage>
        <taxon>Bacteria</taxon>
        <taxon>Pseudomonadati</taxon>
        <taxon>Bacteroidota</taxon>
        <taxon>Sphingobacteriia</taxon>
        <taxon>Sphingobacteriales</taxon>
        <taxon>Sphingobacteriaceae</taxon>
        <taxon>Mucilaginibacter</taxon>
    </lineage>
</organism>
<dbReference type="SUPFAM" id="SSF53474">
    <property type="entry name" value="alpha/beta-Hydrolases"/>
    <property type="match status" value="1"/>
</dbReference>
<dbReference type="PANTHER" id="PTHR40111:SF1">
    <property type="entry name" value="CEPHALOSPORIN-C DEACETYLASE"/>
    <property type="match status" value="1"/>
</dbReference>
<feature type="active site" description="Nucleophile" evidence="1">
    <location>
        <position position="314"/>
    </location>
</feature>
<dbReference type="GO" id="GO:0052689">
    <property type="term" value="F:carboxylic ester hydrolase activity"/>
    <property type="evidence" value="ECO:0007669"/>
    <property type="project" value="TreeGrafter"/>
</dbReference>
<feature type="domain" description="Acetyl xylan esterase" evidence="3">
    <location>
        <begin position="154"/>
        <end position="450"/>
    </location>
</feature>
<reference evidence="4" key="2">
    <citation type="submission" date="2020-09" db="EMBL/GenBank/DDBJ databases">
        <authorList>
            <person name="Sun Q."/>
            <person name="Sedlacek I."/>
        </authorList>
    </citation>
    <scope>NUCLEOTIDE SEQUENCE</scope>
    <source>
        <strain evidence="4">CCM 8711</strain>
    </source>
</reference>
<dbReference type="RefSeq" id="WP_188415004.1">
    <property type="nucleotide sequence ID" value="NZ_BMDO01000002.1"/>
</dbReference>
<dbReference type="Gene3D" id="3.40.50.1820">
    <property type="entry name" value="alpha/beta hydrolase"/>
    <property type="match status" value="1"/>
</dbReference>
<keyword evidence="5" id="KW-1185">Reference proteome</keyword>
<reference evidence="4" key="1">
    <citation type="journal article" date="2014" name="Int. J. Syst. Evol. Microbiol.">
        <title>Complete genome sequence of Corynebacterium casei LMG S-19264T (=DSM 44701T), isolated from a smear-ripened cheese.</title>
        <authorList>
            <consortium name="US DOE Joint Genome Institute (JGI-PGF)"/>
            <person name="Walter F."/>
            <person name="Albersmeier A."/>
            <person name="Kalinowski J."/>
            <person name="Ruckert C."/>
        </authorList>
    </citation>
    <scope>NUCLEOTIDE SEQUENCE</scope>
    <source>
        <strain evidence="4">CCM 8711</strain>
    </source>
</reference>
<dbReference type="InterPro" id="IPR029058">
    <property type="entry name" value="AB_hydrolase_fold"/>
</dbReference>
<protein>
    <recommendedName>
        <fullName evidence="3">Acetyl xylan esterase domain-containing protein</fullName>
    </recommendedName>
</protein>
<feature type="active site" description="Charge relay system" evidence="1">
    <location>
        <position position="437"/>
    </location>
</feature>
<dbReference type="PANTHER" id="PTHR40111">
    <property type="entry name" value="CEPHALOSPORIN-C DEACETYLASE"/>
    <property type="match status" value="1"/>
</dbReference>
<dbReference type="Proteomes" id="UP000662074">
    <property type="component" value="Unassembled WGS sequence"/>
</dbReference>
<evidence type="ECO:0000256" key="1">
    <source>
        <dbReference type="PIRSR" id="PIRSR639069-1"/>
    </source>
</evidence>
<dbReference type="InterPro" id="IPR039069">
    <property type="entry name" value="CE7"/>
</dbReference>
<evidence type="ECO:0000313" key="5">
    <source>
        <dbReference type="Proteomes" id="UP000662074"/>
    </source>
</evidence>
<dbReference type="EMBL" id="BMDO01000002">
    <property type="protein sequence ID" value="GGI50123.1"/>
    <property type="molecule type" value="Genomic_DNA"/>
</dbReference>
<dbReference type="Pfam" id="PF05448">
    <property type="entry name" value="AXE1"/>
    <property type="match status" value="1"/>
</dbReference>
<feature type="active site" description="Charge relay system" evidence="1">
    <location>
        <position position="407"/>
    </location>
</feature>
<sequence length="458" mass="52142">MKLTIPSILLLVAINLTYVVSYAQQGKQAKPEINKPEQKEDEEEGEMFIDVKAGAKSSIFETSSTIDYKVNIRSTYRSKQEGKFSYLVTTDDGKKVYEYSLPLKIGRSGSRSVSVSIPARAPGFYRLSVQLNLTAYDDTIRKVFGVSPQKIVTKRFKPTDFDAFWQKSKTALHAVDPQYKITEDKRQSTKDIKVYLVEMHSWGNALIRGWLTIPVNRPKRLPVRYRVPGYLVAMTPSFTEDDFAVFQINVRGNGNSKDAIDTRGQQYNLININDRDNYVYRAVYMDCLRGVDFICDNAKQFGLDTTRISIDGGSQGGALAVVVAALDKRIKAVTTEVPLYSDLRDASRITQMVPPKGQTPVWLLNNYVNTHKVFTYERLYKLWDYFDPINFAPMVKVPVLMGIGLLDDLCPPSCSLAMYNQLGSESKELWISADKAHEVDPIYYRFQYVWLRENLLLP</sequence>
<evidence type="ECO:0000256" key="2">
    <source>
        <dbReference type="PIRSR" id="PIRSR639069-2"/>
    </source>
</evidence>
<name>A0A917J6S5_9SPHI</name>
<proteinExistence type="predicted"/>
<dbReference type="AlphaFoldDB" id="A0A917J6S5"/>